<dbReference type="Proteomes" id="UP000192276">
    <property type="component" value="Unassembled WGS sequence"/>
</dbReference>
<comment type="caution">
    <text evidence="1">The sequence shown here is derived from an EMBL/GenBank/DDBJ whole genome shotgun (WGS) entry which is preliminary data.</text>
</comment>
<dbReference type="EMBL" id="LWBP01000188">
    <property type="protein sequence ID" value="OQP58555.1"/>
    <property type="molecule type" value="Genomic_DNA"/>
</dbReference>
<evidence type="ECO:0000313" key="1">
    <source>
        <dbReference type="EMBL" id="OQP58555.1"/>
    </source>
</evidence>
<proteinExistence type="predicted"/>
<dbReference type="AlphaFoldDB" id="A0A1V9FJM7"/>
<dbReference type="STRING" id="550983.A4R26_03625"/>
<dbReference type="InterPro" id="IPR025921">
    <property type="entry name" value="HmuY"/>
</dbReference>
<organism evidence="1 2">
    <name type="scientific">Niastella populi</name>
    <dbReference type="NCBI Taxonomy" id="550983"/>
    <lineage>
        <taxon>Bacteria</taxon>
        <taxon>Pseudomonadati</taxon>
        <taxon>Bacteroidota</taxon>
        <taxon>Chitinophagia</taxon>
        <taxon>Chitinophagales</taxon>
        <taxon>Chitinophagaceae</taxon>
        <taxon>Niastella</taxon>
    </lineage>
</organism>
<evidence type="ECO:0008006" key="3">
    <source>
        <dbReference type="Google" id="ProtNLM"/>
    </source>
</evidence>
<reference evidence="2" key="1">
    <citation type="submission" date="2016-04" db="EMBL/GenBank/DDBJ databases">
        <authorList>
            <person name="Chen L."/>
            <person name="Zhuang W."/>
            <person name="Wang G."/>
        </authorList>
    </citation>
    <scope>NUCLEOTIDE SEQUENCE [LARGE SCALE GENOMIC DNA]</scope>
    <source>
        <strain evidence="2">208</strain>
    </source>
</reference>
<dbReference type="OrthoDB" id="1190814at2"/>
<dbReference type="PROSITE" id="PS51257">
    <property type="entry name" value="PROKAR_LIPOPROTEIN"/>
    <property type="match status" value="1"/>
</dbReference>
<dbReference type="Pfam" id="PF14064">
    <property type="entry name" value="HmuY"/>
    <property type="match status" value="1"/>
</dbReference>
<dbReference type="RefSeq" id="WP_081165999.1">
    <property type="nucleotide sequence ID" value="NZ_LWBP01000188.1"/>
</dbReference>
<gene>
    <name evidence="1" type="ORF">A4R26_03625</name>
</gene>
<dbReference type="CDD" id="cd12105">
    <property type="entry name" value="HmuY"/>
    <property type="match status" value="1"/>
</dbReference>
<accession>A0A1V9FJM7</accession>
<keyword evidence="2" id="KW-1185">Reference proteome</keyword>
<evidence type="ECO:0000313" key="2">
    <source>
        <dbReference type="Proteomes" id="UP000192276"/>
    </source>
</evidence>
<name>A0A1V9FJM7_9BACT</name>
<sequence length="207" mass="21671">MRKLSIWIAASLLITAGACKKDDDSTPAPLEAKTVNDINGNAADNGGFSMYFNLTTGAIVPASDSNSTKWDIAFRATTIKVNSGKSGPGTAAAQVVSKGFDDLLEAPADGYATDGDAFAIPTGANNGWYTYTGAAASGPQHAILPIAGKTIVVKTANGKYAKVQILSYYKGNPNTSTADFADLTKRPLGGYYTIRYMIQADGSRKLQ</sequence>
<protein>
    <recommendedName>
        <fullName evidence="3">HmuY protein</fullName>
    </recommendedName>
</protein>